<dbReference type="PRINTS" id="PR00069">
    <property type="entry name" value="ALDKETRDTASE"/>
</dbReference>
<dbReference type="Pfam" id="PF00248">
    <property type="entry name" value="Aldo_ket_red"/>
    <property type="match status" value="1"/>
</dbReference>
<dbReference type="Gene3D" id="3.20.20.100">
    <property type="entry name" value="NADP-dependent oxidoreductase domain"/>
    <property type="match status" value="1"/>
</dbReference>
<evidence type="ECO:0000259" key="1">
    <source>
        <dbReference type="Pfam" id="PF00248"/>
    </source>
</evidence>
<gene>
    <name evidence="2" type="ORF">F2P45_08955</name>
</gene>
<organism evidence="2 3">
    <name type="scientific">Massilia mucilaginosa</name>
    <dbReference type="NCBI Taxonomy" id="2609282"/>
    <lineage>
        <taxon>Bacteria</taxon>
        <taxon>Pseudomonadati</taxon>
        <taxon>Pseudomonadota</taxon>
        <taxon>Betaproteobacteria</taxon>
        <taxon>Burkholderiales</taxon>
        <taxon>Oxalobacteraceae</taxon>
        <taxon>Telluria group</taxon>
        <taxon>Massilia</taxon>
    </lineage>
</organism>
<dbReference type="EMBL" id="WHJH01000007">
    <property type="protein sequence ID" value="NHZ89145.1"/>
    <property type="molecule type" value="Genomic_DNA"/>
</dbReference>
<dbReference type="PANTHER" id="PTHR43638">
    <property type="entry name" value="OXIDOREDUCTASE, ALDO/KETO REDUCTASE FAMILY PROTEIN"/>
    <property type="match status" value="1"/>
</dbReference>
<dbReference type="SUPFAM" id="SSF51430">
    <property type="entry name" value="NAD(P)-linked oxidoreductase"/>
    <property type="match status" value="1"/>
</dbReference>
<reference evidence="2 3" key="1">
    <citation type="submission" date="2019-10" db="EMBL/GenBank/DDBJ databases">
        <title>Taxonomy of Antarctic Massilia spp.: description of Massilia rubra sp. nov., Massilia aquatica sp. nov., Massilia mucilaginosa sp. nov., Massilia frigida sp. nov. isolated from streams, lakes and regoliths.</title>
        <authorList>
            <person name="Holochova P."/>
            <person name="Sedlacek I."/>
            <person name="Kralova S."/>
            <person name="Maslanova I."/>
            <person name="Busse H.-J."/>
            <person name="Stankova E."/>
            <person name="Vrbovska V."/>
            <person name="Kovarovic V."/>
            <person name="Bartak M."/>
            <person name="Svec P."/>
            <person name="Pantucek R."/>
        </authorList>
    </citation>
    <scope>NUCLEOTIDE SEQUENCE [LARGE SCALE GENOMIC DNA]</scope>
    <source>
        <strain evidence="2 3">CCM 8733</strain>
    </source>
</reference>
<dbReference type="Proteomes" id="UP000609726">
    <property type="component" value="Unassembled WGS sequence"/>
</dbReference>
<comment type="caution">
    <text evidence="2">The sequence shown here is derived from an EMBL/GenBank/DDBJ whole genome shotgun (WGS) entry which is preliminary data.</text>
</comment>
<proteinExistence type="predicted"/>
<keyword evidence="3" id="KW-1185">Reference proteome</keyword>
<dbReference type="InterPro" id="IPR036812">
    <property type="entry name" value="NAD(P)_OxRdtase_dom_sf"/>
</dbReference>
<dbReference type="CDD" id="cd19138">
    <property type="entry name" value="AKR_YeaE"/>
    <property type="match status" value="1"/>
</dbReference>
<feature type="domain" description="NADP-dependent oxidoreductase" evidence="1">
    <location>
        <begin position="20"/>
        <end position="273"/>
    </location>
</feature>
<dbReference type="PANTHER" id="PTHR43638:SF3">
    <property type="entry name" value="ALDEHYDE REDUCTASE"/>
    <property type="match status" value="1"/>
</dbReference>
<evidence type="ECO:0000313" key="3">
    <source>
        <dbReference type="Proteomes" id="UP000609726"/>
    </source>
</evidence>
<sequence>MGSCDMKTVTMRSGSVIPALGQGTWNMGEDPARRQAEIGALQLGLDLGMGLIDTAEMYGEGGAEQVVGAAIAGRREQAFIVSKVYPHNADRRGVRAACERSLQRLATDRIDLYLLHWRGAVPLSETLDAFDSLKKDGKILDFGVSNFDLGDMLEAEALPGGRAIALNQVLFNLVKRGIEWDLLPWSRKQDMPLMAYSPLESAGRERALLLTNPALMAVAQRHGCTAAQIALAWLLRQDGVVAIPKAADPAHVRENRAAADVVLSAFDLEDLDRAFPPPAKRQALAMR</sequence>
<protein>
    <submittedName>
        <fullName evidence="2">Aldo/keto reductase</fullName>
    </submittedName>
</protein>
<accession>A0ABX0NR10</accession>
<dbReference type="PIRSF" id="PIRSF000097">
    <property type="entry name" value="AKR"/>
    <property type="match status" value="1"/>
</dbReference>
<name>A0ABX0NR10_9BURK</name>
<dbReference type="InterPro" id="IPR020471">
    <property type="entry name" value="AKR"/>
</dbReference>
<dbReference type="InterPro" id="IPR023210">
    <property type="entry name" value="NADP_OxRdtase_dom"/>
</dbReference>
<evidence type="ECO:0000313" key="2">
    <source>
        <dbReference type="EMBL" id="NHZ89145.1"/>
    </source>
</evidence>